<dbReference type="Proteomes" id="UP000058599">
    <property type="component" value="Chromosome"/>
</dbReference>
<gene>
    <name evidence="1" type="ORF">SGRAN_3843</name>
</gene>
<dbReference type="KEGG" id="sgi:SGRAN_3843"/>
<evidence type="ECO:0000313" key="1">
    <source>
        <dbReference type="EMBL" id="AMG76175.1"/>
    </source>
</evidence>
<keyword evidence="2" id="KW-1185">Reference proteome</keyword>
<name>A0AA86GRY0_9SPHN</name>
<protein>
    <recommendedName>
        <fullName evidence="3">Alginate export domain-containing protein</fullName>
    </recommendedName>
</protein>
<sequence length="407" mass="44472">MVLIGSVTPWSSAAAQGTSAPSAPAVSPASPDPITPYLHARYRLETVDQADIAQSATASTLRLRAGLRTAVWNGLSALVEGEAVVRLGPRDYNDTVNGRTAYPAVPDPTDVLLNQAYVRWQPARELDVVAGRQTVNLDNQRWVGSVDWRQNDQTLDAVRVGIAPAAGARIDYVHSWRVNRVFGPDSPQGIWRDSNIHLLRGSATVPTAGTLTAYGYWLDLPAAPALSSRTLGVRFAGDHAMDGGVKLYMAGEYAHQRSHGANPRRIGHDYWLIEPGLGVGPVVARVGYERLEGDGTTALQTPLATLHAFNGWTDRFLTTPADGLRDLYGDLQWRLGPVFTDAPATLRLQWHDFNATHGGRNYGREAGAWLTVPVTRRITTSFKLSHYDAQRFASDTTKAWLSIEARY</sequence>
<dbReference type="Gene3D" id="2.40.160.10">
    <property type="entry name" value="Porin"/>
    <property type="match status" value="1"/>
</dbReference>
<dbReference type="InterPro" id="IPR023614">
    <property type="entry name" value="Porin_dom_sf"/>
</dbReference>
<accession>A0AA86GRY0</accession>
<dbReference type="EMBL" id="CP012199">
    <property type="protein sequence ID" value="AMG76175.1"/>
    <property type="molecule type" value="Genomic_DNA"/>
</dbReference>
<dbReference type="RefSeq" id="WP_067186247.1">
    <property type="nucleotide sequence ID" value="NZ_CP019153.1"/>
</dbReference>
<dbReference type="AlphaFoldDB" id="A0AA86GRY0"/>
<evidence type="ECO:0000313" key="2">
    <source>
        <dbReference type="Proteomes" id="UP000058599"/>
    </source>
</evidence>
<reference evidence="1 2" key="1">
    <citation type="journal article" date="2016" name="BMC Genomics">
        <title>Genomic analysis of the nitrate-respiring Sphingopyxis granuli (formerly Sphingomonas macrogoltabida) strain TFA.</title>
        <authorList>
            <person name="Garcia-Romero I."/>
            <person name="Perez-Pulido A.J."/>
            <person name="Gonzalez-Flores Y.E."/>
            <person name="Reyes-Ramirez F."/>
            <person name="Santero E."/>
            <person name="Floriano B."/>
        </authorList>
    </citation>
    <scope>NUCLEOTIDE SEQUENCE [LARGE SCALE GENOMIC DNA]</scope>
    <source>
        <strain evidence="1 2">TFA</strain>
    </source>
</reference>
<proteinExistence type="predicted"/>
<organism evidence="1 2">
    <name type="scientific">Sphingopyxis granuli</name>
    <dbReference type="NCBI Taxonomy" id="267128"/>
    <lineage>
        <taxon>Bacteria</taxon>
        <taxon>Pseudomonadati</taxon>
        <taxon>Pseudomonadota</taxon>
        <taxon>Alphaproteobacteria</taxon>
        <taxon>Sphingomonadales</taxon>
        <taxon>Sphingomonadaceae</taxon>
        <taxon>Sphingopyxis</taxon>
    </lineage>
</organism>
<evidence type="ECO:0008006" key="3">
    <source>
        <dbReference type="Google" id="ProtNLM"/>
    </source>
</evidence>